<name>A0A2P2PUG2_RHIMU</name>
<accession>A0A2P2PUG2</accession>
<dbReference type="EMBL" id="GGEC01077903">
    <property type="protein sequence ID" value="MBX58387.1"/>
    <property type="molecule type" value="Transcribed_RNA"/>
</dbReference>
<evidence type="ECO:0000313" key="2">
    <source>
        <dbReference type="EMBL" id="MBX58387.1"/>
    </source>
</evidence>
<organism evidence="2">
    <name type="scientific">Rhizophora mucronata</name>
    <name type="common">Asiatic mangrove</name>
    <dbReference type="NCBI Taxonomy" id="61149"/>
    <lineage>
        <taxon>Eukaryota</taxon>
        <taxon>Viridiplantae</taxon>
        <taxon>Streptophyta</taxon>
        <taxon>Embryophyta</taxon>
        <taxon>Tracheophyta</taxon>
        <taxon>Spermatophyta</taxon>
        <taxon>Magnoliopsida</taxon>
        <taxon>eudicotyledons</taxon>
        <taxon>Gunneridae</taxon>
        <taxon>Pentapetalae</taxon>
        <taxon>rosids</taxon>
        <taxon>fabids</taxon>
        <taxon>Malpighiales</taxon>
        <taxon>Rhizophoraceae</taxon>
        <taxon>Rhizophora</taxon>
    </lineage>
</organism>
<reference evidence="2" key="1">
    <citation type="submission" date="2018-02" db="EMBL/GenBank/DDBJ databases">
        <title>Rhizophora mucronata_Transcriptome.</title>
        <authorList>
            <person name="Meera S.P."/>
            <person name="Sreeshan A."/>
            <person name="Augustine A."/>
        </authorList>
    </citation>
    <scope>NUCLEOTIDE SEQUENCE</scope>
    <source>
        <tissue evidence="2">Leaf</tissue>
    </source>
</reference>
<feature type="signal peptide" evidence="1">
    <location>
        <begin position="1"/>
        <end position="17"/>
    </location>
</feature>
<feature type="chain" id="PRO_5015145983" evidence="1">
    <location>
        <begin position="18"/>
        <end position="35"/>
    </location>
</feature>
<sequence>MFSCFLLCVCDWPFAVAQRIRSSVNHLTRKSVISF</sequence>
<evidence type="ECO:0000256" key="1">
    <source>
        <dbReference type="SAM" id="SignalP"/>
    </source>
</evidence>
<keyword evidence="1" id="KW-0732">Signal</keyword>
<proteinExistence type="predicted"/>
<protein>
    <submittedName>
        <fullName evidence="2">Uncharacterized protein</fullName>
    </submittedName>
</protein>
<dbReference type="AlphaFoldDB" id="A0A2P2PUG2"/>